<dbReference type="InterPro" id="IPR011044">
    <property type="entry name" value="Quino_amine_DH_bsu"/>
</dbReference>
<sequence>MSLQKVRPSLLRALLGSAAILTMGGTAAKAAEPVLQTEQSDVITLPPYSPHTILVEDAVYTHNKDGRVYVVDADSGKLLGMVQAAYNGNMALTPDAKRIYVAETTWERGNRGARNDLLAEYDASTLKLTSDEKLPARALVTPKKNDFALNADGSRAYVYQMSPSNAVEVVDNTAHKVTQTVEIPGCALVYPWGNSGFSSLCADGTLANVSLGADGKVGMTHTAPFFEPDKDGIFEQSPTVAADGTAYFISYSGMVYPTKMGENSTVEKPWSLQEGAGLKAAPDSSKPFEVTWRPGGWQIAALHKASHQMYVLMHKGTFWTHKDNGTEVWVYDTQTHKRIRRYPLKVASNLVGVTQDEHPLMFTANEDNGDFFVSDALTGKPLRTMKALGTSLIFTVAPGEG</sequence>
<dbReference type="EC" id="1.4.9.1" evidence="8"/>
<dbReference type="InterPro" id="IPR009451">
    <property type="entry name" value="Metamine_DH_Hvc"/>
</dbReference>
<dbReference type="RefSeq" id="WP_012812480.1">
    <property type="nucleotide sequence ID" value="NZ_BSCN01000004.1"/>
</dbReference>
<dbReference type="GeneID" id="66350730"/>
<evidence type="ECO:0000256" key="1">
    <source>
        <dbReference type="ARBA" id="ARBA00004418"/>
    </source>
</evidence>
<comment type="subcellular location">
    <subcellularLocation>
        <location evidence="1">Periplasm</location>
    </subcellularLocation>
</comment>
<gene>
    <name evidence="8" type="primary">mauB</name>
    <name evidence="8" type="ORF">SRCM100623_02178</name>
</gene>
<keyword evidence="4" id="KW-0732">Signal</keyword>
<evidence type="ECO:0000256" key="6">
    <source>
        <dbReference type="ARBA" id="ARBA00022982"/>
    </source>
</evidence>
<dbReference type="Proteomes" id="UP000093796">
    <property type="component" value="Unassembled WGS sequence"/>
</dbReference>
<keyword evidence="5" id="KW-0574">Periplasm</keyword>
<dbReference type="SUPFAM" id="SSF50969">
    <property type="entry name" value="YVTN repeat-like/Quinoprotein amine dehydrogenase"/>
    <property type="match status" value="1"/>
</dbReference>
<organism evidence="8 9">
    <name type="scientific">Acetobacter pasteurianus</name>
    <name type="common">Acetobacter turbidans</name>
    <dbReference type="NCBI Taxonomy" id="438"/>
    <lineage>
        <taxon>Bacteria</taxon>
        <taxon>Pseudomonadati</taxon>
        <taxon>Pseudomonadota</taxon>
        <taxon>Alphaproteobacteria</taxon>
        <taxon>Acetobacterales</taxon>
        <taxon>Acetobacteraceae</taxon>
        <taxon>Acetobacter</taxon>
    </lineage>
</organism>
<comment type="similarity">
    <text evidence="2">Belongs to the aromatic amine dehydrogenase heavy chain family.</text>
</comment>
<name>A0A1A0D8B6_ACEPA</name>
<dbReference type="PANTHER" id="PTHR47197:SF3">
    <property type="entry name" value="DIHYDRO-HEME D1 DEHYDROGENASE"/>
    <property type="match status" value="1"/>
</dbReference>
<evidence type="ECO:0000256" key="7">
    <source>
        <dbReference type="ARBA" id="ARBA00023002"/>
    </source>
</evidence>
<dbReference type="PANTHER" id="PTHR47197">
    <property type="entry name" value="PROTEIN NIRF"/>
    <property type="match status" value="1"/>
</dbReference>
<dbReference type="OrthoDB" id="7209000at2"/>
<comment type="caution">
    <text evidence="8">The sequence shown here is derived from an EMBL/GenBank/DDBJ whole genome shotgun (WGS) entry which is preliminary data.</text>
</comment>
<evidence type="ECO:0000313" key="9">
    <source>
        <dbReference type="Proteomes" id="UP000093796"/>
    </source>
</evidence>
<dbReference type="AlphaFoldDB" id="A0A1A0D8B6"/>
<proteinExistence type="inferred from homology"/>
<keyword evidence="6" id="KW-0249">Electron transport</keyword>
<protein>
    <submittedName>
        <fullName evidence="8">Methylamine dehydrogenase (Amicyanin)</fullName>
        <ecNumber evidence="8">1.4.9.1</ecNumber>
    </submittedName>
</protein>
<evidence type="ECO:0000256" key="5">
    <source>
        <dbReference type="ARBA" id="ARBA00022764"/>
    </source>
</evidence>
<evidence type="ECO:0000256" key="3">
    <source>
        <dbReference type="ARBA" id="ARBA00022448"/>
    </source>
</evidence>
<dbReference type="OMA" id="FFMHCRD"/>
<keyword evidence="3" id="KW-0813">Transport</keyword>
<evidence type="ECO:0000256" key="4">
    <source>
        <dbReference type="ARBA" id="ARBA00022729"/>
    </source>
</evidence>
<evidence type="ECO:0000313" key="8">
    <source>
        <dbReference type="EMBL" id="OAZ70827.1"/>
    </source>
</evidence>
<dbReference type="GO" id="GO:0030058">
    <property type="term" value="F:aliphatic amine dehydrogenase activity"/>
    <property type="evidence" value="ECO:0007669"/>
    <property type="project" value="InterPro"/>
</dbReference>
<dbReference type="Pfam" id="PF06433">
    <property type="entry name" value="Me-amine-dh_H"/>
    <property type="match status" value="1"/>
</dbReference>
<dbReference type="EMBL" id="LYUD01000115">
    <property type="protein sequence ID" value="OAZ70827.1"/>
    <property type="molecule type" value="Genomic_DNA"/>
</dbReference>
<dbReference type="PATRIC" id="fig|438.15.peg.2415"/>
<dbReference type="InterPro" id="IPR015943">
    <property type="entry name" value="WD40/YVTN_repeat-like_dom_sf"/>
</dbReference>
<reference evidence="8 9" key="1">
    <citation type="submission" date="2016-05" db="EMBL/GenBank/DDBJ databases">
        <title>Genome sequencing of Acetobacter pasteurianus strain SRCM100623.</title>
        <authorList>
            <person name="Song Y.R."/>
        </authorList>
    </citation>
    <scope>NUCLEOTIDE SEQUENCE [LARGE SCALE GENOMIC DNA]</scope>
    <source>
        <strain evidence="8 9">SRCM100623</strain>
    </source>
</reference>
<dbReference type="Gene3D" id="2.130.10.10">
    <property type="entry name" value="YVTN repeat-like/Quinoprotein amine dehydrogenase"/>
    <property type="match status" value="1"/>
</dbReference>
<keyword evidence="7 8" id="KW-0560">Oxidoreductase</keyword>
<evidence type="ECO:0000256" key="2">
    <source>
        <dbReference type="ARBA" id="ARBA00010548"/>
    </source>
</evidence>
<dbReference type="eggNOG" id="COG3391">
    <property type="taxonomic scope" value="Bacteria"/>
</dbReference>
<accession>A0A1A0D8B6</accession>
<dbReference type="GO" id="GO:0042597">
    <property type="term" value="C:periplasmic space"/>
    <property type="evidence" value="ECO:0007669"/>
    <property type="project" value="UniProtKB-SubCell"/>
</dbReference>
<dbReference type="GO" id="GO:0052876">
    <property type="term" value="F:methylamine dehydrogenase (amicyanin) activity"/>
    <property type="evidence" value="ECO:0007669"/>
    <property type="project" value="UniProtKB-EC"/>
</dbReference>
<dbReference type="InterPro" id="IPR051200">
    <property type="entry name" value="Host-pathogen_enzymatic-act"/>
</dbReference>